<dbReference type="GO" id="GO:0044010">
    <property type="term" value="P:single-species biofilm formation"/>
    <property type="evidence" value="ECO:0007669"/>
    <property type="project" value="TreeGrafter"/>
</dbReference>
<dbReference type="FunFam" id="1.20.1440.40:FF:000001">
    <property type="entry name" value="DUF446 domain protein"/>
    <property type="match status" value="1"/>
</dbReference>
<evidence type="ECO:0000256" key="1">
    <source>
        <dbReference type="ARBA" id="ARBA00060999"/>
    </source>
</evidence>
<accession>A0A2X4V178</accession>
<dbReference type="SUPFAM" id="SSF158452">
    <property type="entry name" value="YqcC-like"/>
    <property type="match status" value="1"/>
</dbReference>
<reference evidence="3 5" key="1">
    <citation type="submission" date="2017-11" db="EMBL/GenBank/DDBJ databases">
        <title>Genome sequence of the oocydin A producing rhizobacterium Serratia plymuthica 4Rx5.</title>
        <authorList>
            <person name="Matilla M.A."/>
            <person name="Udaondo Z."/>
            <person name="Salmond G.P.C."/>
        </authorList>
    </citation>
    <scope>NUCLEOTIDE SEQUENCE [LARGE SCALE GENOMIC DNA]</scope>
    <source>
        <strain evidence="3 5">4Rx5</strain>
    </source>
</reference>
<dbReference type="InterPro" id="IPR023376">
    <property type="entry name" value="YqcC-like_dom"/>
</dbReference>
<dbReference type="AlphaFoldDB" id="A0A2X4V178"/>
<dbReference type="Proteomes" id="UP000248196">
    <property type="component" value="Unassembled WGS sequence"/>
</dbReference>
<dbReference type="PANTHER" id="PTHR39586">
    <property type="entry name" value="CYTOPLASMIC PROTEIN-RELATED"/>
    <property type="match status" value="1"/>
</dbReference>
<reference evidence="4 6" key="2">
    <citation type="submission" date="2018-06" db="EMBL/GenBank/DDBJ databases">
        <authorList>
            <consortium name="Pathogen Informatics"/>
            <person name="Doyle S."/>
        </authorList>
    </citation>
    <scope>NUCLEOTIDE SEQUENCE [LARGE SCALE GENOMIC DNA]</scope>
    <source>
        <strain evidence="4 6">NCTC12961</strain>
    </source>
</reference>
<dbReference type="PANTHER" id="PTHR39586:SF1">
    <property type="entry name" value="CYTOPLASMIC PROTEIN"/>
    <property type="match status" value="1"/>
</dbReference>
<gene>
    <name evidence="4" type="primary">yqcC</name>
    <name evidence="3" type="ORF">CT690_22255</name>
    <name evidence="4" type="ORF">NCTC12961_04717</name>
</gene>
<dbReference type="OrthoDB" id="8794567at2"/>
<evidence type="ECO:0000313" key="3">
    <source>
        <dbReference type="EMBL" id="PYD36781.1"/>
    </source>
</evidence>
<proteinExistence type="predicted"/>
<organism evidence="4 6">
    <name type="scientific">Serratia plymuthica</name>
    <dbReference type="NCBI Taxonomy" id="82996"/>
    <lineage>
        <taxon>Bacteria</taxon>
        <taxon>Pseudomonadati</taxon>
        <taxon>Pseudomonadota</taxon>
        <taxon>Gammaproteobacteria</taxon>
        <taxon>Enterobacterales</taxon>
        <taxon>Yersiniaceae</taxon>
        <taxon>Serratia</taxon>
    </lineage>
</organism>
<evidence type="ECO:0000313" key="5">
    <source>
        <dbReference type="Proteomes" id="UP000248196"/>
    </source>
</evidence>
<evidence type="ECO:0000313" key="6">
    <source>
        <dbReference type="Proteomes" id="UP000248897"/>
    </source>
</evidence>
<evidence type="ECO:0000259" key="2">
    <source>
        <dbReference type="Pfam" id="PF04287"/>
    </source>
</evidence>
<dbReference type="InterPro" id="IPR007384">
    <property type="entry name" value="UCP006257"/>
</dbReference>
<sequence length="111" mass="12906">MQMSIQNQVRLSLQAIEQSMRELALWQATPPEPEAFASTEPFCVDSMLAEEWLQWIFLPRMYALLDAHAPLPTRFAITPYFEEALKDKDPNCMPLLVLLERLDLMLNKEPQ</sequence>
<dbReference type="InterPro" id="IPR036814">
    <property type="entry name" value="YqcC-like_sf"/>
</dbReference>
<protein>
    <submittedName>
        <fullName evidence="4">Domain of uncharacterized function, DUF446</fullName>
    </submittedName>
</protein>
<comment type="similarity">
    <text evidence="1">To the N-terminal of E.carotovora exoenzyme regulation regulon ORF1. The C-terminal part is colinear with YqcB.</text>
</comment>
<dbReference type="Proteomes" id="UP000248897">
    <property type="component" value="Chromosome 1"/>
</dbReference>
<dbReference type="PIRSF" id="PIRSF006257">
    <property type="entry name" value="UCP006257"/>
    <property type="match status" value="1"/>
</dbReference>
<evidence type="ECO:0000313" key="4">
    <source>
        <dbReference type="EMBL" id="SQI44831.1"/>
    </source>
</evidence>
<dbReference type="Pfam" id="PF04287">
    <property type="entry name" value="DUF446"/>
    <property type="match status" value="1"/>
</dbReference>
<dbReference type="STRING" id="82996.ADP72_16195"/>
<dbReference type="EMBL" id="LS483469">
    <property type="protein sequence ID" value="SQI44831.1"/>
    <property type="molecule type" value="Genomic_DNA"/>
</dbReference>
<feature type="domain" description="YqcC-like" evidence="2">
    <location>
        <begin position="9"/>
        <end position="104"/>
    </location>
</feature>
<dbReference type="Gene3D" id="1.20.1440.40">
    <property type="entry name" value="YqcC-like"/>
    <property type="match status" value="1"/>
</dbReference>
<name>A0A2X4V178_SERPL</name>
<dbReference type="EMBL" id="PESE01000009">
    <property type="protein sequence ID" value="PYD36781.1"/>
    <property type="molecule type" value="Genomic_DNA"/>
</dbReference>
<dbReference type="OMA" id="LQWIFIP"/>